<protein>
    <recommendedName>
        <fullName evidence="3">Secreted protein</fullName>
    </recommendedName>
</protein>
<reference evidence="1 2" key="1">
    <citation type="journal article" date="2021" name="Hortic Res">
        <title>Chromosome-scale assembly of the Dendrobium chrysotoxum genome enhances the understanding of orchid evolution.</title>
        <authorList>
            <person name="Zhang Y."/>
            <person name="Zhang G.Q."/>
            <person name="Zhang D."/>
            <person name="Liu X.D."/>
            <person name="Xu X.Y."/>
            <person name="Sun W.H."/>
            <person name="Yu X."/>
            <person name="Zhu X."/>
            <person name="Wang Z.W."/>
            <person name="Zhao X."/>
            <person name="Zhong W.Y."/>
            <person name="Chen H."/>
            <person name="Yin W.L."/>
            <person name="Huang T."/>
            <person name="Niu S.C."/>
            <person name="Liu Z.J."/>
        </authorList>
    </citation>
    <scope>NUCLEOTIDE SEQUENCE [LARGE SCALE GENOMIC DNA]</scope>
    <source>
        <strain evidence="1">Lindl</strain>
    </source>
</reference>
<accession>A0AAV7GHR6</accession>
<proteinExistence type="predicted"/>
<gene>
    <name evidence="1" type="ORF">IEQ34_015295</name>
</gene>
<dbReference type="Proteomes" id="UP000775213">
    <property type="component" value="Unassembled WGS sequence"/>
</dbReference>
<dbReference type="EMBL" id="JAGFBR010000014">
    <property type="protein sequence ID" value="KAH0455263.1"/>
    <property type="molecule type" value="Genomic_DNA"/>
</dbReference>
<evidence type="ECO:0000313" key="1">
    <source>
        <dbReference type="EMBL" id="KAH0455263.1"/>
    </source>
</evidence>
<dbReference type="AlphaFoldDB" id="A0AAV7GHR6"/>
<sequence length="97" mass="10247">MSSCSSLCATFAMSEALTLYPSAANCSSIPASVSSIAIIFPLDGRNPPIPPPRQLSTCSVFIVAPVRSTESGSRSSRTLQSLLPPRSFVESVEEAKR</sequence>
<comment type="caution">
    <text evidence="1">The sequence shown here is derived from an EMBL/GenBank/DDBJ whole genome shotgun (WGS) entry which is preliminary data.</text>
</comment>
<evidence type="ECO:0008006" key="3">
    <source>
        <dbReference type="Google" id="ProtNLM"/>
    </source>
</evidence>
<keyword evidence="2" id="KW-1185">Reference proteome</keyword>
<evidence type="ECO:0000313" key="2">
    <source>
        <dbReference type="Proteomes" id="UP000775213"/>
    </source>
</evidence>
<organism evidence="1 2">
    <name type="scientific">Dendrobium chrysotoxum</name>
    <name type="common">Orchid</name>
    <dbReference type="NCBI Taxonomy" id="161865"/>
    <lineage>
        <taxon>Eukaryota</taxon>
        <taxon>Viridiplantae</taxon>
        <taxon>Streptophyta</taxon>
        <taxon>Embryophyta</taxon>
        <taxon>Tracheophyta</taxon>
        <taxon>Spermatophyta</taxon>
        <taxon>Magnoliopsida</taxon>
        <taxon>Liliopsida</taxon>
        <taxon>Asparagales</taxon>
        <taxon>Orchidaceae</taxon>
        <taxon>Epidendroideae</taxon>
        <taxon>Malaxideae</taxon>
        <taxon>Dendrobiinae</taxon>
        <taxon>Dendrobium</taxon>
    </lineage>
</organism>
<name>A0AAV7GHR6_DENCH</name>